<evidence type="ECO:0000313" key="1">
    <source>
        <dbReference type="EMBL" id="KAF4036166.1"/>
    </source>
</evidence>
<dbReference type="EMBL" id="JAACNO010002515">
    <property type="protein sequence ID" value="KAF4132634.1"/>
    <property type="molecule type" value="Genomic_DNA"/>
</dbReference>
<keyword evidence="3" id="KW-1185">Reference proteome</keyword>
<dbReference type="Proteomes" id="UP000704712">
    <property type="component" value="Unassembled WGS sequence"/>
</dbReference>
<name>A0A833S840_PHYIN</name>
<evidence type="ECO:0000313" key="3">
    <source>
        <dbReference type="Proteomes" id="UP000602510"/>
    </source>
</evidence>
<reference evidence="1" key="1">
    <citation type="submission" date="2020-04" db="EMBL/GenBank/DDBJ databases">
        <title>Hybrid Assembly of Korean Phytophthora infestans isolates.</title>
        <authorList>
            <person name="Prokchorchik M."/>
            <person name="Lee Y."/>
            <person name="Seo J."/>
            <person name="Cho J.-H."/>
            <person name="Park Y.-E."/>
            <person name="Jang D.-C."/>
            <person name="Im J.-S."/>
            <person name="Choi J.-G."/>
            <person name="Park H.-J."/>
            <person name="Lee G.-B."/>
            <person name="Lee Y.-G."/>
            <person name="Hong S.-Y."/>
            <person name="Cho K."/>
            <person name="Sohn K.H."/>
        </authorList>
    </citation>
    <scope>NUCLEOTIDE SEQUENCE</scope>
    <source>
        <strain evidence="1">KR_1_A1</strain>
        <strain evidence="2">KR_2_A2</strain>
    </source>
</reference>
<proteinExistence type="predicted"/>
<dbReference type="AlphaFoldDB" id="A0A833S840"/>
<organism evidence="1 3">
    <name type="scientific">Phytophthora infestans</name>
    <name type="common">Potato late blight agent</name>
    <name type="synonym">Botrytis infestans</name>
    <dbReference type="NCBI Taxonomy" id="4787"/>
    <lineage>
        <taxon>Eukaryota</taxon>
        <taxon>Sar</taxon>
        <taxon>Stramenopiles</taxon>
        <taxon>Oomycota</taxon>
        <taxon>Peronosporomycetes</taxon>
        <taxon>Peronosporales</taxon>
        <taxon>Peronosporaceae</taxon>
        <taxon>Phytophthora</taxon>
    </lineage>
</organism>
<dbReference type="EMBL" id="WSZM01000279">
    <property type="protein sequence ID" value="KAF4036166.1"/>
    <property type="molecule type" value="Genomic_DNA"/>
</dbReference>
<protein>
    <submittedName>
        <fullName evidence="1">Uncharacterized protein</fullName>
    </submittedName>
</protein>
<evidence type="ECO:0000313" key="2">
    <source>
        <dbReference type="EMBL" id="KAF4132634.1"/>
    </source>
</evidence>
<accession>A0A833S840</accession>
<comment type="caution">
    <text evidence="1">The sequence shown here is derived from an EMBL/GenBank/DDBJ whole genome shotgun (WGS) entry which is preliminary data.</text>
</comment>
<dbReference type="Proteomes" id="UP000602510">
    <property type="component" value="Unassembled WGS sequence"/>
</dbReference>
<gene>
    <name evidence="1" type="ORF">GN244_ATG11808</name>
    <name evidence="2" type="ORF">GN958_ATG18163</name>
</gene>
<sequence>MASRGYSAAMQKLTEAQDFLSVSISDLNFLSSSILSTKKALDELQGSLRREEQTRLAADAREIALLQEVARLRVLLQEEREYSSRRERVLADVLRRLQQDEQAQSHKLP</sequence>